<accession>A0A7J7FZJ3</accession>
<feature type="region of interest" description="Disordered" evidence="1">
    <location>
        <begin position="1"/>
        <end position="27"/>
    </location>
</feature>
<feature type="compositionally biased region" description="Basic residues" evidence="1">
    <location>
        <begin position="16"/>
        <end position="27"/>
    </location>
</feature>
<keyword evidence="3" id="KW-1185">Reference proteome</keyword>
<protein>
    <submittedName>
        <fullName evidence="2">Uncharacterized protein</fullName>
    </submittedName>
</protein>
<proteinExistence type="predicted"/>
<sequence length="92" mass="10371">MLKRKSARSSQETHHSKLARATKASLKRGNKNLGSNYLFQLTSNLFQTCPTHPKTLIQTIKGRKCDTDNNNHPRNRVRNTINNGGKIETAIV</sequence>
<evidence type="ECO:0000313" key="3">
    <source>
        <dbReference type="Proteomes" id="UP000593564"/>
    </source>
</evidence>
<reference evidence="3" key="1">
    <citation type="journal article" date="2020" name="Nat. Commun.">
        <title>Genome assembly of wild tea tree DASZ reveals pedigree and selection history of tea varieties.</title>
        <authorList>
            <person name="Zhang W."/>
            <person name="Zhang Y."/>
            <person name="Qiu H."/>
            <person name="Guo Y."/>
            <person name="Wan H."/>
            <person name="Zhang X."/>
            <person name="Scossa F."/>
            <person name="Alseekh S."/>
            <person name="Zhang Q."/>
            <person name="Wang P."/>
            <person name="Xu L."/>
            <person name="Schmidt M.H."/>
            <person name="Jia X."/>
            <person name="Li D."/>
            <person name="Zhu A."/>
            <person name="Guo F."/>
            <person name="Chen W."/>
            <person name="Ni D."/>
            <person name="Usadel B."/>
            <person name="Fernie A.R."/>
            <person name="Wen W."/>
        </authorList>
    </citation>
    <scope>NUCLEOTIDE SEQUENCE [LARGE SCALE GENOMIC DNA]</scope>
    <source>
        <strain evidence="3">cv. G240</strain>
    </source>
</reference>
<evidence type="ECO:0000256" key="1">
    <source>
        <dbReference type="SAM" id="MobiDB-lite"/>
    </source>
</evidence>
<evidence type="ECO:0000313" key="2">
    <source>
        <dbReference type="EMBL" id="KAF5932394.1"/>
    </source>
</evidence>
<dbReference type="Proteomes" id="UP000593564">
    <property type="component" value="Unassembled WGS sequence"/>
</dbReference>
<name>A0A7J7FZJ3_CAMSI</name>
<organism evidence="2 3">
    <name type="scientific">Camellia sinensis</name>
    <name type="common">Tea plant</name>
    <name type="synonym">Thea sinensis</name>
    <dbReference type="NCBI Taxonomy" id="4442"/>
    <lineage>
        <taxon>Eukaryota</taxon>
        <taxon>Viridiplantae</taxon>
        <taxon>Streptophyta</taxon>
        <taxon>Embryophyta</taxon>
        <taxon>Tracheophyta</taxon>
        <taxon>Spermatophyta</taxon>
        <taxon>Magnoliopsida</taxon>
        <taxon>eudicotyledons</taxon>
        <taxon>Gunneridae</taxon>
        <taxon>Pentapetalae</taxon>
        <taxon>asterids</taxon>
        <taxon>Ericales</taxon>
        <taxon>Theaceae</taxon>
        <taxon>Camellia</taxon>
    </lineage>
</organism>
<comment type="caution">
    <text evidence="2">The sequence shown here is derived from an EMBL/GenBank/DDBJ whole genome shotgun (WGS) entry which is preliminary data.</text>
</comment>
<dbReference type="AlphaFoldDB" id="A0A7J7FZJ3"/>
<gene>
    <name evidence="2" type="ORF">HYC85_028565</name>
</gene>
<dbReference type="EMBL" id="JACBKZ010000014">
    <property type="protein sequence ID" value="KAF5932394.1"/>
    <property type="molecule type" value="Genomic_DNA"/>
</dbReference>
<reference evidence="2 3" key="2">
    <citation type="submission" date="2020-07" db="EMBL/GenBank/DDBJ databases">
        <title>Genome assembly of wild tea tree DASZ reveals pedigree and selection history of tea varieties.</title>
        <authorList>
            <person name="Zhang W."/>
        </authorList>
    </citation>
    <scope>NUCLEOTIDE SEQUENCE [LARGE SCALE GENOMIC DNA]</scope>
    <source>
        <strain evidence="3">cv. G240</strain>
        <tissue evidence="2">Leaf</tissue>
    </source>
</reference>